<feature type="transmembrane region" description="Helical" evidence="1">
    <location>
        <begin position="676"/>
        <end position="698"/>
    </location>
</feature>
<dbReference type="Proteomes" id="UP000256388">
    <property type="component" value="Unassembled WGS sequence"/>
</dbReference>
<gene>
    <name evidence="2" type="ORF">DFR64_0139</name>
</gene>
<evidence type="ECO:0000256" key="1">
    <source>
        <dbReference type="SAM" id="Phobius"/>
    </source>
</evidence>
<proteinExistence type="predicted"/>
<accession>A0A347ZUZ9</accession>
<comment type="caution">
    <text evidence="2">The sequence shown here is derived from an EMBL/GenBank/DDBJ whole genome shotgun (WGS) entry which is preliminary data.</text>
</comment>
<keyword evidence="3" id="KW-1185">Reference proteome</keyword>
<evidence type="ECO:0000313" key="2">
    <source>
        <dbReference type="EMBL" id="REG10285.1"/>
    </source>
</evidence>
<feature type="transmembrane region" description="Helical" evidence="1">
    <location>
        <begin position="635"/>
        <end position="656"/>
    </location>
</feature>
<dbReference type="RefSeq" id="WP_126440535.1">
    <property type="nucleotide sequence ID" value="NZ_AP018437.1"/>
</dbReference>
<dbReference type="OrthoDB" id="9847909at2"/>
<feature type="transmembrane region" description="Helical" evidence="1">
    <location>
        <begin position="12"/>
        <end position="36"/>
    </location>
</feature>
<name>A0A347ZUZ9_9CHLR</name>
<feature type="transmembrane region" description="Helical" evidence="1">
    <location>
        <begin position="533"/>
        <end position="551"/>
    </location>
</feature>
<dbReference type="EMBL" id="QUMS01000001">
    <property type="protein sequence ID" value="REG10285.1"/>
    <property type="molecule type" value="Genomic_DNA"/>
</dbReference>
<sequence>MTNKTKKFTRVLGYLAILGISLFVMLFVVSSSWIGYNVKNECASAISHYGGDCVEALSAQLLDESLDYGTRNSTTWALGEVGDLRALPVLESLYTGIIPAREPWNDSLSQYELKKAIKLIKGGFNLTHWAWRFSLDMGEANLEKPIQETVVMSDPSDAYYSLAQTIAETEGLVLADNLTQAIAYRPEFILWVATPQALDEAALWQAGDIFKDMDYYPALGIISGGTMEIAEQLWRNGQLTRNGENYLGSDVEVDQGVLEALIVDLNQPEGTPLPLTHEALVQTLQKSDYFYWVRHVSATRWMWDTSKNVGEDGDLTAAEVPALGPIVIQTPSCGSFQPWKEDSIAMGFINRGAAVYIGHVQTAVVSNSFLMRRDYVVPDMSTWQEFPLGVLAQVRSRMEARVSSSTPLYFMLGDPRAYLSAEQPYRIIADEVDGTTRRITGETDFRGYLAVKIADGADYDFVRISGLTAASESDFFFNNDLQTLNLSGDKYVVFYQDSGTFEITLNQKAPWYWPMGDGLVDALDYNWVTMNTVYNPFSLVFLAGLVILLLVKTRLKNTVKKSFKDYRGFFIAGFVLAVLHVGYVLLRMGHYTVSADAVGYTPVQLVLGFIGTVSSVSAGLILVRDARKPFSRFLGWTVAILPQALLTAFKLFTVGATDLMFMAQNSVKQPLWNFNVVWLSLIAFAIDLLLVVGAYQLIKDPTK</sequence>
<dbReference type="AlphaFoldDB" id="A0A347ZUZ9"/>
<feature type="transmembrane region" description="Helical" evidence="1">
    <location>
        <begin position="566"/>
        <end position="585"/>
    </location>
</feature>
<organism evidence="2 3">
    <name type="scientific">Pelolinea submarina</name>
    <dbReference type="NCBI Taxonomy" id="913107"/>
    <lineage>
        <taxon>Bacteria</taxon>
        <taxon>Bacillati</taxon>
        <taxon>Chloroflexota</taxon>
        <taxon>Anaerolineae</taxon>
        <taxon>Anaerolineales</taxon>
        <taxon>Anaerolineaceae</taxon>
        <taxon>Pelolinea</taxon>
    </lineage>
</organism>
<keyword evidence="1" id="KW-0472">Membrane</keyword>
<evidence type="ECO:0000313" key="3">
    <source>
        <dbReference type="Proteomes" id="UP000256388"/>
    </source>
</evidence>
<feature type="transmembrane region" description="Helical" evidence="1">
    <location>
        <begin position="605"/>
        <end position="623"/>
    </location>
</feature>
<protein>
    <submittedName>
        <fullName evidence="2">Uncharacterized protein</fullName>
    </submittedName>
</protein>
<keyword evidence="1" id="KW-0812">Transmembrane</keyword>
<reference evidence="2 3" key="1">
    <citation type="submission" date="2018-08" db="EMBL/GenBank/DDBJ databases">
        <title>Genomic Encyclopedia of Type Strains, Phase IV (KMG-IV): sequencing the most valuable type-strain genomes for metagenomic binning, comparative biology and taxonomic classification.</title>
        <authorList>
            <person name="Goeker M."/>
        </authorList>
    </citation>
    <scope>NUCLEOTIDE SEQUENCE [LARGE SCALE GENOMIC DNA]</scope>
    <source>
        <strain evidence="2 3">DSM 23923</strain>
    </source>
</reference>
<keyword evidence="1" id="KW-1133">Transmembrane helix</keyword>